<dbReference type="Proteomes" id="UP000747542">
    <property type="component" value="Unassembled WGS sequence"/>
</dbReference>
<evidence type="ECO:0000313" key="2">
    <source>
        <dbReference type="Proteomes" id="UP000747542"/>
    </source>
</evidence>
<reference evidence="1" key="1">
    <citation type="journal article" date="2021" name="Sci. Adv.">
        <title>The American lobster genome reveals insights on longevity, neural, and immune adaptations.</title>
        <authorList>
            <person name="Polinski J.M."/>
            <person name="Zimin A.V."/>
            <person name="Clark K.F."/>
            <person name="Kohn A.B."/>
            <person name="Sadowski N."/>
            <person name="Timp W."/>
            <person name="Ptitsyn A."/>
            <person name="Khanna P."/>
            <person name="Romanova D.Y."/>
            <person name="Williams P."/>
            <person name="Greenwood S.J."/>
            <person name="Moroz L.L."/>
            <person name="Walt D.R."/>
            <person name="Bodnar A.G."/>
        </authorList>
    </citation>
    <scope>NUCLEOTIDE SEQUENCE</scope>
    <source>
        <strain evidence="1">GMGI-L3</strain>
    </source>
</reference>
<keyword evidence="2" id="KW-1185">Reference proteome</keyword>
<dbReference type="EMBL" id="JAHLQT010007678">
    <property type="protein sequence ID" value="KAG7174456.1"/>
    <property type="molecule type" value="Genomic_DNA"/>
</dbReference>
<accession>A0A8J5N6C3</accession>
<protein>
    <submittedName>
        <fullName evidence="1">Uncharacterized protein</fullName>
    </submittedName>
</protein>
<evidence type="ECO:0000313" key="1">
    <source>
        <dbReference type="EMBL" id="KAG7174456.1"/>
    </source>
</evidence>
<proteinExistence type="predicted"/>
<organism evidence="1 2">
    <name type="scientific">Homarus americanus</name>
    <name type="common">American lobster</name>
    <dbReference type="NCBI Taxonomy" id="6706"/>
    <lineage>
        <taxon>Eukaryota</taxon>
        <taxon>Metazoa</taxon>
        <taxon>Ecdysozoa</taxon>
        <taxon>Arthropoda</taxon>
        <taxon>Crustacea</taxon>
        <taxon>Multicrustacea</taxon>
        <taxon>Malacostraca</taxon>
        <taxon>Eumalacostraca</taxon>
        <taxon>Eucarida</taxon>
        <taxon>Decapoda</taxon>
        <taxon>Pleocyemata</taxon>
        <taxon>Astacidea</taxon>
        <taxon>Nephropoidea</taxon>
        <taxon>Nephropidae</taxon>
        <taxon>Homarus</taxon>
    </lineage>
</organism>
<gene>
    <name evidence="1" type="ORF">Hamer_G003400</name>
</gene>
<name>A0A8J5N6C3_HOMAM</name>
<dbReference type="AlphaFoldDB" id="A0A8J5N6C3"/>
<sequence>MIGEPAMRVICERPRLASDALMNKFNEIDRGHSNSTKVWLQAFIGTQKEIDCSTRMLSGKS</sequence>
<comment type="caution">
    <text evidence="1">The sequence shown here is derived from an EMBL/GenBank/DDBJ whole genome shotgun (WGS) entry which is preliminary data.</text>
</comment>